<keyword evidence="2" id="KW-1185">Reference proteome</keyword>
<comment type="caution">
    <text evidence="1">The sequence shown here is derived from an EMBL/GenBank/DDBJ whole genome shotgun (WGS) entry which is preliminary data.</text>
</comment>
<organism evidence="1 2">
    <name type="scientific">Clavelina lepadiformis</name>
    <name type="common">Light-bulb sea squirt</name>
    <name type="synonym">Ascidia lepadiformis</name>
    <dbReference type="NCBI Taxonomy" id="159417"/>
    <lineage>
        <taxon>Eukaryota</taxon>
        <taxon>Metazoa</taxon>
        <taxon>Chordata</taxon>
        <taxon>Tunicata</taxon>
        <taxon>Ascidiacea</taxon>
        <taxon>Aplousobranchia</taxon>
        <taxon>Clavelinidae</taxon>
        <taxon>Clavelina</taxon>
    </lineage>
</organism>
<reference evidence="1 2" key="1">
    <citation type="submission" date="2024-02" db="EMBL/GenBank/DDBJ databases">
        <authorList>
            <person name="Daric V."/>
            <person name="Darras S."/>
        </authorList>
    </citation>
    <scope>NUCLEOTIDE SEQUENCE [LARGE SCALE GENOMIC DNA]</scope>
</reference>
<dbReference type="Proteomes" id="UP001642483">
    <property type="component" value="Unassembled WGS sequence"/>
</dbReference>
<name>A0ABP0EYY3_CLALP</name>
<proteinExistence type="predicted"/>
<accession>A0ABP0EYY3</accession>
<gene>
    <name evidence="1" type="ORF">CVLEPA_LOCUS2386</name>
</gene>
<protein>
    <submittedName>
        <fullName evidence="1">Uncharacterized protein</fullName>
    </submittedName>
</protein>
<evidence type="ECO:0000313" key="1">
    <source>
        <dbReference type="EMBL" id="CAK8672698.1"/>
    </source>
</evidence>
<sequence length="89" mass="9618">MAAIFKTYTGAGAGAGAAVQKFIAPELELELVDECLIAPELEPVPMLFCSGSPALLETESIQVCEKDILSLFYFGTITGRCEWVKVMMI</sequence>
<evidence type="ECO:0000313" key="2">
    <source>
        <dbReference type="Proteomes" id="UP001642483"/>
    </source>
</evidence>
<dbReference type="EMBL" id="CAWYQH010000001">
    <property type="protein sequence ID" value="CAK8672698.1"/>
    <property type="molecule type" value="Genomic_DNA"/>
</dbReference>